<dbReference type="AlphaFoldDB" id="A0A7S1LZY5"/>
<accession>A0A7S1LZY5</accession>
<proteinExistence type="predicted"/>
<name>A0A7S1LZY5_ALECA</name>
<protein>
    <submittedName>
        <fullName evidence="1">Uncharacterized protein</fullName>
    </submittedName>
</protein>
<gene>
    <name evidence="1" type="ORF">ACAT0790_LOCUS15843</name>
</gene>
<reference evidence="1" key="1">
    <citation type="submission" date="2021-01" db="EMBL/GenBank/DDBJ databases">
        <authorList>
            <person name="Corre E."/>
            <person name="Pelletier E."/>
            <person name="Niang G."/>
            <person name="Scheremetjew M."/>
            <person name="Finn R."/>
            <person name="Kale V."/>
            <person name="Holt S."/>
            <person name="Cochrane G."/>
            <person name="Meng A."/>
            <person name="Brown T."/>
            <person name="Cohen L."/>
        </authorList>
    </citation>
    <scope>NUCLEOTIDE SEQUENCE</scope>
    <source>
        <strain evidence="1">OF101</strain>
    </source>
</reference>
<sequence>MHDASTCGAVSEAAPTPLAGGALEFAWALVERLLVLKRNTCACISLRVRFSVLADGMLASDGAGAAETNPNKASMNTPMKERGMAPLLCLSVRGGRVRPRCG</sequence>
<evidence type="ECO:0000313" key="1">
    <source>
        <dbReference type="EMBL" id="CAD9118075.1"/>
    </source>
</evidence>
<dbReference type="EMBL" id="HBGE01026357">
    <property type="protein sequence ID" value="CAD9118075.1"/>
    <property type="molecule type" value="Transcribed_RNA"/>
</dbReference>
<organism evidence="1">
    <name type="scientific">Alexandrium catenella</name>
    <name type="common">Red tide dinoflagellate</name>
    <name type="synonym">Gonyaulax catenella</name>
    <dbReference type="NCBI Taxonomy" id="2925"/>
    <lineage>
        <taxon>Eukaryota</taxon>
        <taxon>Sar</taxon>
        <taxon>Alveolata</taxon>
        <taxon>Dinophyceae</taxon>
        <taxon>Gonyaulacales</taxon>
        <taxon>Pyrocystaceae</taxon>
        <taxon>Alexandrium</taxon>
    </lineage>
</organism>